<feature type="transmembrane region" description="Helical" evidence="1">
    <location>
        <begin position="201"/>
        <end position="219"/>
    </location>
</feature>
<dbReference type="EMBL" id="JPFK01000007">
    <property type="protein sequence ID" value="KFB00571.1"/>
    <property type="molecule type" value="Genomic_DNA"/>
</dbReference>
<dbReference type="STRING" id="1197477.IA57_08860"/>
<feature type="transmembrane region" description="Helical" evidence="1">
    <location>
        <begin position="310"/>
        <end position="328"/>
    </location>
</feature>
<keyword evidence="1" id="KW-1133">Transmembrane helix</keyword>
<keyword evidence="1" id="KW-0812">Transmembrane</keyword>
<reference evidence="2 3" key="1">
    <citation type="journal article" date="2014" name="Genome Announc.">
        <title>Draft Genome Sequence of the Algicidal Bacterium Mangrovimonas yunxiaonensis Strain LY01.</title>
        <authorList>
            <person name="Li Y."/>
            <person name="Zhu H."/>
            <person name="Li C."/>
            <person name="Zhang H."/>
            <person name="Chen Z."/>
            <person name="Zheng W."/>
            <person name="Xu H."/>
            <person name="Zheng T."/>
        </authorList>
    </citation>
    <scope>NUCLEOTIDE SEQUENCE [LARGE SCALE GENOMIC DNA]</scope>
    <source>
        <strain evidence="2 3">LY01</strain>
    </source>
</reference>
<feature type="transmembrane region" description="Helical" evidence="1">
    <location>
        <begin position="101"/>
        <end position="119"/>
    </location>
</feature>
<dbReference type="AlphaFoldDB" id="A0A084TIN5"/>
<dbReference type="eggNOG" id="COG2035">
    <property type="taxonomic scope" value="Bacteria"/>
</dbReference>
<dbReference type="RefSeq" id="WP_036122028.1">
    <property type="nucleotide sequence ID" value="NZ_BMET01000007.1"/>
</dbReference>
<name>A0A084TIN5_9FLAO</name>
<comment type="caution">
    <text evidence="2">The sequence shown here is derived from an EMBL/GenBank/DDBJ whole genome shotgun (WGS) entry which is preliminary data.</text>
</comment>
<gene>
    <name evidence="2" type="ORF">IA57_08860</name>
</gene>
<dbReference type="Pfam" id="PF04018">
    <property type="entry name" value="VCA0040-like"/>
    <property type="match status" value="1"/>
</dbReference>
<feature type="transmembrane region" description="Helical" evidence="1">
    <location>
        <begin position="125"/>
        <end position="144"/>
    </location>
</feature>
<keyword evidence="3" id="KW-1185">Reference proteome</keyword>
<dbReference type="OrthoDB" id="9793746at2"/>
<reference evidence="3" key="2">
    <citation type="submission" date="2014-07" db="EMBL/GenBank/DDBJ databases">
        <title>Genome sequence of Mangrovimonas yunxiaonensis.</title>
        <authorList>
            <person name="Li Y."/>
            <person name="Zheng T."/>
        </authorList>
    </citation>
    <scope>NUCLEOTIDE SEQUENCE [LARGE SCALE GENOMIC DNA]</scope>
    <source>
        <strain evidence="3">LY01</strain>
    </source>
</reference>
<dbReference type="InterPro" id="IPR007163">
    <property type="entry name" value="VCA0040-like"/>
</dbReference>
<keyword evidence="1" id="KW-0472">Membrane</keyword>
<sequence>MNRKPIDYLIISMKGIAMGAADAVPGVSGGTIALIAGIYQELIATISNIKLSLITTLRQEGFKAAWKALNGNFLVALVTGILISFVSFMRLAKYLIEKHPILIWSFFFGLIIASIYYVGKQVNQWRTNTFAALLIGTAVAFYISTLPSLASSTNQFFLFFAGAIAICAMILPGISGSFILVILGAYKTLSDAIHDFDFKKLAVFVLGAVVGLLSFSRVLKWLFKHYYNLTMALLTGFIVGSLNKIWPWKLTQTVIEKETGTVMPLSDLTPLNTLNLYQQTINNFETYKIVTEKSILPFEYYAVNDGANPYLFPAIGLMFLGFSTIFLLEKLGSKQVQ</sequence>
<evidence type="ECO:0000256" key="1">
    <source>
        <dbReference type="SAM" id="Phobius"/>
    </source>
</evidence>
<dbReference type="PANTHER" id="PTHR37308">
    <property type="entry name" value="INTEGRAL MEMBRANE PROTEIN"/>
    <property type="match status" value="1"/>
</dbReference>
<protein>
    <submittedName>
        <fullName evidence="2">Membrane protein</fullName>
    </submittedName>
</protein>
<dbReference type="Proteomes" id="UP000028521">
    <property type="component" value="Unassembled WGS sequence"/>
</dbReference>
<evidence type="ECO:0000313" key="3">
    <source>
        <dbReference type="Proteomes" id="UP000028521"/>
    </source>
</evidence>
<dbReference type="PANTHER" id="PTHR37308:SF1">
    <property type="entry name" value="POLYPRENYL-PHOSPHATE TRANSPORTER"/>
    <property type="match status" value="1"/>
</dbReference>
<organism evidence="2 3">
    <name type="scientific">Mangrovimonas yunxiaonensis</name>
    <dbReference type="NCBI Taxonomy" id="1197477"/>
    <lineage>
        <taxon>Bacteria</taxon>
        <taxon>Pseudomonadati</taxon>
        <taxon>Bacteroidota</taxon>
        <taxon>Flavobacteriia</taxon>
        <taxon>Flavobacteriales</taxon>
        <taxon>Flavobacteriaceae</taxon>
        <taxon>Mangrovimonas</taxon>
    </lineage>
</organism>
<feature type="transmembrane region" description="Helical" evidence="1">
    <location>
        <begin position="71"/>
        <end position="89"/>
    </location>
</feature>
<proteinExistence type="predicted"/>
<evidence type="ECO:0000313" key="2">
    <source>
        <dbReference type="EMBL" id="KFB00571.1"/>
    </source>
</evidence>
<feature type="transmembrane region" description="Helical" evidence="1">
    <location>
        <begin position="156"/>
        <end position="186"/>
    </location>
</feature>
<accession>A0A084TIN5</accession>